<keyword evidence="2" id="KW-0479">Metal-binding</keyword>
<feature type="compositionally biased region" description="Low complexity" evidence="8">
    <location>
        <begin position="259"/>
        <end position="272"/>
    </location>
</feature>
<dbReference type="PROSITE" id="PS50157">
    <property type="entry name" value="ZINC_FINGER_C2H2_2"/>
    <property type="match status" value="2"/>
</dbReference>
<evidence type="ECO:0000256" key="5">
    <source>
        <dbReference type="ARBA" id="ARBA00022833"/>
    </source>
</evidence>
<keyword evidence="4 7" id="KW-0863">Zinc-finger</keyword>
<dbReference type="Proteomes" id="UP000246991">
    <property type="component" value="Unassembled WGS sequence"/>
</dbReference>
<name>A0A317SAY5_9PEZI</name>
<evidence type="ECO:0000256" key="3">
    <source>
        <dbReference type="ARBA" id="ARBA00022737"/>
    </source>
</evidence>
<evidence type="ECO:0000259" key="9">
    <source>
        <dbReference type="PROSITE" id="PS50157"/>
    </source>
</evidence>
<dbReference type="PROSITE" id="PS00028">
    <property type="entry name" value="ZINC_FINGER_C2H2_1"/>
    <property type="match status" value="1"/>
</dbReference>
<accession>A0A317SAY5</accession>
<organism evidence="10 11">
    <name type="scientific">Tuber magnatum</name>
    <name type="common">white Piedmont truffle</name>
    <dbReference type="NCBI Taxonomy" id="42249"/>
    <lineage>
        <taxon>Eukaryota</taxon>
        <taxon>Fungi</taxon>
        <taxon>Dikarya</taxon>
        <taxon>Ascomycota</taxon>
        <taxon>Pezizomycotina</taxon>
        <taxon>Pezizomycetes</taxon>
        <taxon>Pezizales</taxon>
        <taxon>Tuberaceae</taxon>
        <taxon>Tuber</taxon>
    </lineage>
</organism>
<keyword evidence="3" id="KW-0677">Repeat</keyword>
<feature type="compositionally biased region" description="Polar residues" evidence="8">
    <location>
        <begin position="382"/>
        <end position="395"/>
    </location>
</feature>
<dbReference type="STRING" id="42249.A0A317SAY5"/>
<dbReference type="AlphaFoldDB" id="A0A317SAY5"/>
<evidence type="ECO:0000256" key="7">
    <source>
        <dbReference type="PROSITE-ProRule" id="PRU00042"/>
    </source>
</evidence>
<comment type="subcellular location">
    <subcellularLocation>
        <location evidence="1">Nucleus</location>
    </subcellularLocation>
</comment>
<dbReference type="GO" id="GO:0005634">
    <property type="term" value="C:nucleus"/>
    <property type="evidence" value="ECO:0007669"/>
    <property type="project" value="UniProtKB-SubCell"/>
</dbReference>
<feature type="compositionally biased region" description="Polar residues" evidence="8">
    <location>
        <begin position="295"/>
        <end position="307"/>
    </location>
</feature>
<protein>
    <recommendedName>
        <fullName evidence="9">C2H2-type domain-containing protein</fullName>
    </recommendedName>
</protein>
<keyword evidence="5" id="KW-0862">Zinc</keyword>
<feature type="region of interest" description="Disordered" evidence="8">
    <location>
        <begin position="358"/>
        <end position="395"/>
    </location>
</feature>
<evidence type="ECO:0000256" key="2">
    <source>
        <dbReference type="ARBA" id="ARBA00022723"/>
    </source>
</evidence>
<reference evidence="10 11" key="1">
    <citation type="submission" date="2018-03" db="EMBL/GenBank/DDBJ databases">
        <title>Genomes of Pezizomycetes fungi and the evolution of truffles.</title>
        <authorList>
            <person name="Murat C."/>
            <person name="Payen T."/>
            <person name="Noel B."/>
            <person name="Kuo A."/>
            <person name="Martin F.M."/>
        </authorList>
    </citation>
    <scope>NUCLEOTIDE SEQUENCE [LARGE SCALE GENOMIC DNA]</scope>
    <source>
        <strain evidence="10">091103-1</strain>
    </source>
</reference>
<dbReference type="SMART" id="SM00355">
    <property type="entry name" value="ZnF_C2H2"/>
    <property type="match status" value="5"/>
</dbReference>
<evidence type="ECO:0000256" key="1">
    <source>
        <dbReference type="ARBA" id="ARBA00004123"/>
    </source>
</evidence>
<dbReference type="EMBL" id="PYWC01000149">
    <property type="protein sequence ID" value="PWW71699.1"/>
    <property type="molecule type" value="Genomic_DNA"/>
</dbReference>
<evidence type="ECO:0000313" key="10">
    <source>
        <dbReference type="EMBL" id="PWW71699.1"/>
    </source>
</evidence>
<dbReference type="GO" id="GO:0008270">
    <property type="term" value="F:zinc ion binding"/>
    <property type="evidence" value="ECO:0007669"/>
    <property type="project" value="UniProtKB-KW"/>
</dbReference>
<feature type="domain" description="C2H2-type" evidence="9">
    <location>
        <begin position="95"/>
        <end position="121"/>
    </location>
</feature>
<evidence type="ECO:0000313" key="11">
    <source>
        <dbReference type="Proteomes" id="UP000246991"/>
    </source>
</evidence>
<sequence>MSTFCTHCWYPHPQDMHREGTHTGCPTCQMTFYSRAAFKRHRKDAASHCRPGAVTEYRCCDCDREFTSAKRLYAHLVTVHPNFREPPPDRIRGIHFCGECDRSFETAGGLRSHRAHARVHSPLLAKKVGCIGGCKKKFNAPSSLLTHLESGFCKSGITRDKIDRAIIAQDRANIITDPDAVLARQTANLSLANSEVSSICDSSRFDTPDDSSDAGSIYPQSEAFDGHPRRPTAGGIWLTPGSFSNEASSSLGDSGLYAPGGSSTGTATPTAGVSGGGGIPVNIPPFSTTSFSSTDNYTPSTSSMASNQPVAELTLDQLRSWLLPDGTFECPICPDPPSTTPTAGKPSFPTFAELQTHMQSPAAHPQSNNDPHDLFPDPYDPSISTASSESGIATPSTVPTHPYLVSGGRYECPLCPLGSRRLYKSLGALQTHMLSPIAHMPKIYHCPEPEVFGIILQPGTKRKKQKSFATLSALVQHVEYGACQGGKSMFGAMVGFVNEKLAVLGMREMKISAAE</sequence>
<keyword evidence="6" id="KW-0539">Nucleus</keyword>
<feature type="domain" description="C2H2-type" evidence="9">
    <location>
        <begin position="57"/>
        <end position="85"/>
    </location>
</feature>
<dbReference type="PANTHER" id="PTHR24406">
    <property type="entry name" value="TRANSCRIPTIONAL REPRESSOR CTCFL-RELATED"/>
    <property type="match status" value="1"/>
</dbReference>
<evidence type="ECO:0000256" key="4">
    <source>
        <dbReference type="ARBA" id="ARBA00022771"/>
    </source>
</evidence>
<dbReference type="InterPro" id="IPR013087">
    <property type="entry name" value="Znf_C2H2_type"/>
</dbReference>
<evidence type="ECO:0000256" key="8">
    <source>
        <dbReference type="SAM" id="MobiDB-lite"/>
    </source>
</evidence>
<feature type="region of interest" description="Disordered" evidence="8">
    <location>
        <begin position="202"/>
        <end position="307"/>
    </location>
</feature>
<feature type="compositionally biased region" description="Polar residues" evidence="8">
    <location>
        <begin position="241"/>
        <end position="252"/>
    </location>
</feature>
<dbReference type="InterPro" id="IPR050888">
    <property type="entry name" value="ZnF_C2H2-type_TF"/>
</dbReference>
<keyword evidence="11" id="KW-1185">Reference proteome</keyword>
<dbReference type="Gene3D" id="3.30.160.60">
    <property type="entry name" value="Classic Zinc Finger"/>
    <property type="match status" value="2"/>
</dbReference>
<proteinExistence type="predicted"/>
<gene>
    <name evidence="10" type="ORF">C7212DRAFT_360441</name>
</gene>
<evidence type="ECO:0000256" key="6">
    <source>
        <dbReference type="ARBA" id="ARBA00023242"/>
    </source>
</evidence>
<comment type="caution">
    <text evidence="10">The sequence shown here is derived from an EMBL/GenBank/DDBJ whole genome shotgun (WGS) entry which is preliminary data.</text>
</comment>
<dbReference type="OrthoDB" id="6105938at2759"/>